<keyword evidence="4" id="KW-1185">Reference proteome</keyword>
<feature type="compositionally biased region" description="Low complexity" evidence="2">
    <location>
        <begin position="20"/>
        <end position="37"/>
    </location>
</feature>
<feature type="region of interest" description="Disordered" evidence="2">
    <location>
        <begin position="1"/>
        <end position="181"/>
    </location>
</feature>
<dbReference type="PANTHER" id="PTHR15885:SF1">
    <property type="entry name" value="COILED-COIL DOMAIN-CONTAINING PROTEIN 174"/>
    <property type="match status" value="1"/>
</dbReference>
<accession>A0A0C3DJ90</accession>
<evidence type="ECO:0000256" key="1">
    <source>
        <dbReference type="ARBA" id="ARBA00023054"/>
    </source>
</evidence>
<feature type="compositionally biased region" description="Basic and acidic residues" evidence="2">
    <location>
        <begin position="115"/>
        <end position="145"/>
    </location>
</feature>
<dbReference type="AlphaFoldDB" id="A0A0C3DJ90"/>
<reference evidence="4" key="2">
    <citation type="submission" date="2015-01" db="EMBL/GenBank/DDBJ databases">
        <title>Evolutionary Origins and Diversification of the Mycorrhizal Mutualists.</title>
        <authorList>
            <consortium name="DOE Joint Genome Institute"/>
            <consortium name="Mycorrhizal Genomics Consortium"/>
            <person name="Kohler A."/>
            <person name="Kuo A."/>
            <person name="Nagy L.G."/>
            <person name="Floudas D."/>
            <person name="Copeland A."/>
            <person name="Barry K.W."/>
            <person name="Cichocki N."/>
            <person name="Veneault-Fourrey C."/>
            <person name="LaButti K."/>
            <person name="Lindquist E.A."/>
            <person name="Lipzen A."/>
            <person name="Lundell T."/>
            <person name="Morin E."/>
            <person name="Murat C."/>
            <person name="Riley R."/>
            <person name="Ohm R."/>
            <person name="Sun H."/>
            <person name="Tunlid A."/>
            <person name="Henrissat B."/>
            <person name="Grigoriev I.V."/>
            <person name="Hibbett D.S."/>
            <person name="Martin F."/>
        </authorList>
    </citation>
    <scope>NUCLEOTIDE SEQUENCE [LARGE SCALE GENOMIC DNA]</scope>
    <source>
        <strain evidence="4">Zn</strain>
    </source>
</reference>
<proteinExistence type="predicted"/>
<dbReference type="InterPro" id="IPR025066">
    <property type="entry name" value="CCDC174-like"/>
</dbReference>
<dbReference type="Pfam" id="PF13300">
    <property type="entry name" value="DUF4078"/>
    <property type="match status" value="1"/>
</dbReference>
<feature type="compositionally biased region" description="Basic and acidic residues" evidence="2">
    <location>
        <begin position="276"/>
        <end position="322"/>
    </location>
</feature>
<dbReference type="HOGENOM" id="CLU_054813_0_0_1"/>
<reference evidence="3 4" key="1">
    <citation type="submission" date="2014-04" db="EMBL/GenBank/DDBJ databases">
        <authorList>
            <consortium name="DOE Joint Genome Institute"/>
            <person name="Kuo A."/>
            <person name="Martino E."/>
            <person name="Perotto S."/>
            <person name="Kohler A."/>
            <person name="Nagy L.G."/>
            <person name="Floudas D."/>
            <person name="Copeland A."/>
            <person name="Barry K.W."/>
            <person name="Cichocki N."/>
            <person name="Veneault-Fourrey C."/>
            <person name="LaButti K."/>
            <person name="Lindquist E.A."/>
            <person name="Lipzen A."/>
            <person name="Lundell T."/>
            <person name="Morin E."/>
            <person name="Murat C."/>
            <person name="Sun H."/>
            <person name="Tunlid A."/>
            <person name="Henrissat B."/>
            <person name="Grigoriev I.V."/>
            <person name="Hibbett D.S."/>
            <person name="Martin F."/>
            <person name="Nordberg H.P."/>
            <person name="Cantor M.N."/>
            <person name="Hua S.X."/>
        </authorList>
    </citation>
    <scope>NUCLEOTIDE SEQUENCE [LARGE SCALE GENOMIC DNA]</scope>
    <source>
        <strain evidence="3 4">Zn</strain>
    </source>
</reference>
<name>A0A0C3DJ90_OIDMZ</name>
<evidence type="ECO:0000313" key="3">
    <source>
        <dbReference type="EMBL" id="KIN02073.1"/>
    </source>
</evidence>
<dbReference type="Proteomes" id="UP000054321">
    <property type="component" value="Unassembled WGS sequence"/>
</dbReference>
<gene>
    <name evidence="3" type="ORF">OIDMADRAFT_83753</name>
</gene>
<dbReference type="InParanoid" id="A0A0C3DJ90"/>
<keyword evidence="1" id="KW-0175">Coiled coil</keyword>
<feature type="region of interest" description="Disordered" evidence="2">
    <location>
        <begin position="276"/>
        <end position="329"/>
    </location>
</feature>
<dbReference type="EMBL" id="KN832875">
    <property type="protein sequence ID" value="KIN02073.1"/>
    <property type="molecule type" value="Genomic_DNA"/>
</dbReference>
<protein>
    <submittedName>
        <fullName evidence="3">Uncharacterized protein</fullName>
    </submittedName>
</protein>
<sequence length="329" mass="38222">MSSDSGLYGIRRPKNTPKETSSSTSLAFTSTLSSLISNAPTAHQRGRPRASKTKEDIFSVHNKNSKKRAARDLERDEEESNEQVHKRDIGAVDDALLHRSKRKMAEKTKKYRAMKRGEYVPGEKEPESLIDFDQKWADRLREGKNDSSSSSESGSDDDSRYETVEYEDEYGRNKTGTRADAMRMERKKLHRALGQEELDRMSARPSMPTQLIYGDTVQTAAFSPEEPIAAKMEEIAAKRDRSLTPPEQKHYEADKEFRIKGVGFYSFSKDEGVREKEMRELERERGETERMRREREERMERRKKEIEERRREIGERRAKRQADSFLDGL</sequence>
<feature type="non-terminal residue" evidence="3">
    <location>
        <position position="329"/>
    </location>
</feature>
<organism evidence="3 4">
    <name type="scientific">Oidiodendron maius (strain Zn)</name>
    <dbReference type="NCBI Taxonomy" id="913774"/>
    <lineage>
        <taxon>Eukaryota</taxon>
        <taxon>Fungi</taxon>
        <taxon>Dikarya</taxon>
        <taxon>Ascomycota</taxon>
        <taxon>Pezizomycotina</taxon>
        <taxon>Leotiomycetes</taxon>
        <taxon>Leotiomycetes incertae sedis</taxon>
        <taxon>Myxotrichaceae</taxon>
        <taxon>Oidiodendron</taxon>
    </lineage>
</organism>
<dbReference type="GO" id="GO:0005634">
    <property type="term" value="C:nucleus"/>
    <property type="evidence" value="ECO:0007669"/>
    <property type="project" value="TreeGrafter"/>
</dbReference>
<evidence type="ECO:0000256" key="2">
    <source>
        <dbReference type="SAM" id="MobiDB-lite"/>
    </source>
</evidence>
<dbReference type="STRING" id="913774.A0A0C3DJ90"/>
<evidence type="ECO:0000313" key="4">
    <source>
        <dbReference type="Proteomes" id="UP000054321"/>
    </source>
</evidence>
<dbReference type="PANTHER" id="PTHR15885">
    <property type="entry name" value="COILED-COIL DOMAIN-CONTAINING PROTEIN 174"/>
    <property type="match status" value="1"/>
</dbReference>
<dbReference type="OrthoDB" id="333551at2759"/>